<sequence length="355" mass="38488">MAHTPIKPEKIAATAAVALEQSLVVPALFQREGIDAYKGAKNDTINVKVEGVLPFRIYEWRSGEPGSSTPGVRQAIQFDEYTERTVAVKFGGNIYSAVKLTDEQAEFDLPGWAKLMSKQTEAIGRGLEHEAVQHLLNQDYAVTLGGDVAARGGQGDLRKTLIRAREVLNRFMVPKEGRVLVVGTGWETALLSDEKLNFAGNVGEQEAVSALREATIGRRFGFDIVVSQEVPSDAAFAMHRSAFIFATGAPSVPQSIKAGGTSSYNGVALRWLQDYDADHLTDRSVVNTYKGFRSVEDILHGTDPEGQSFISANEHFVRAIRLDLDATTDVLPDADGPDAKQKELFDITGVGAPIA</sequence>
<dbReference type="KEGG" id="vg:64471813"/>
<dbReference type="RefSeq" id="YP_010055876.1">
    <property type="nucleotide sequence ID" value="NC_054671.1"/>
</dbReference>
<keyword evidence="2" id="KW-1185">Reference proteome</keyword>
<accession>A0A2P1JTP0</accession>
<evidence type="ECO:0000313" key="2">
    <source>
        <dbReference type="Proteomes" id="UP000240673"/>
    </source>
</evidence>
<protein>
    <submittedName>
        <fullName evidence="1">Major capsid protein</fullName>
    </submittedName>
</protein>
<name>A0A2P1JTP0_9CAUD</name>
<proteinExistence type="predicted"/>
<reference evidence="1 2" key="1">
    <citation type="submission" date="2018-02" db="EMBL/GenBank/DDBJ databases">
        <authorList>
            <person name="Zack K.M."/>
            <person name="Dedrick R.M."/>
            <person name="Ward M."/>
            <person name="Garlena R.A."/>
            <person name="Russell D.A."/>
            <person name="Pope W.H."/>
            <person name="Jacobs-Sera D."/>
            <person name="Hatfull G.F."/>
        </authorList>
    </citation>
    <scope>NUCLEOTIDE SEQUENCE [LARGE SCALE GENOMIC DNA]</scope>
</reference>
<dbReference type="EMBL" id="MH001460">
    <property type="protein sequence ID" value="AVO22493.1"/>
    <property type="molecule type" value="Genomic_DNA"/>
</dbReference>
<dbReference type="GeneID" id="64471813"/>
<organism evidence="1 2">
    <name type="scientific">Streptomyces phage Paedore</name>
    <dbReference type="NCBI Taxonomy" id="2108134"/>
    <lineage>
        <taxon>Viruses</taxon>
        <taxon>Duplodnaviria</taxon>
        <taxon>Heunggongvirae</taxon>
        <taxon>Uroviricota</taxon>
        <taxon>Caudoviricetes</taxon>
        <taxon>Arquatrovirinae</taxon>
        <taxon>Arequatrovirus</taxon>
        <taxon>Arequatrovirus paedore</taxon>
    </lineage>
</organism>
<gene>
    <name evidence="1" type="primary">10</name>
    <name evidence="1" type="ORF">PBI_PAEDORE_10</name>
</gene>
<evidence type="ECO:0000313" key="1">
    <source>
        <dbReference type="EMBL" id="AVO22493.1"/>
    </source>
</evidence>
<dbReference type="Proteomes" id="UP000240673">
    <property type="component" value="Segment"/>
</dbReference>